<dbReference type="Pfam" id="PF01593">
    <property type="entry name" value="Amino_oxidase"/>
    <property type="match status" value="1"/>
</dbReference>
<evidence type="ECO:0000313" key="3">
    <source>
        <dbReference type="EMBL" id="SHL84846.1"/>
    </source>
</evidence>
<dbReference type="RefSeq" id="WP_073497309.1">
    <property type="nucleotide sequence ID" value="NZ_FRBI01000006.1"/>
</dbReference>
<gene>
    <name evidence="3" type="ORF">SAMN05216499_106234</name>
</gene>
<dbReference type="PANTHER" id="PTHR43734">
    <property type="entry name" value="PHYTOENE DESATURASE"/>
    <property type="match status" value="1"/>
</dbReference>
<protein>
    <submittedName>
        <fullName evidence="3">Phytoene desaturase</fullName>
    </submittedName>
</protein>
<dbReference type="STRING" id="310782.SAMN05216499_106234"/>
<dbReference type="GO" id="GO:0016491">
    <property type="term" value="F:oxidoreductase activity"/>
    <property type="evidence" value="ECO:0007669"/>
    <property type="project" value="InterPro"/>
</dbReference>
<proteinExistence type="predicted"/>
<dbReference type="Proteomes" id="UP000184111">
    <property type="component" value="Unassembled WGS sequence"/>
</dbReference>
<name>A0A1M7DZE8_9ACTN</name>
<feature type="signal peptide" evidence="1">
    <location>
        <begin position="1"/>
        <end position="17"/>
    </location>
</feature>
<evidence type="ECO:0000313" key="4">
    <source>
        <dbReference type="Proteomes" id="UP000184111"/>
    </source>
</evidence>
<dbReference type="Gene3D" id="3.50.50.60">
    <property type="entry name" value="FAD/NAD(P)-binding domain"/>
    <property type="match status" value="2"/>
</dbReference>
<organism evidence="3 4">
    <name type="scientific">Actinacidiphila paucisporea</name>
    <dbReference type="NCBI Taxonomy" id="310782"/>
    <lineage>
        <taxon>Bacteria</taxon>
        <taxon>Bacillati</taxon>
        <taxon>Actinomycetota</taxon>
        <taxon>Actinomycetes</taxon>
        <taxon>Kitasatosporales</taxon>
        <taxon>Streptomycetaceae</taxon>
        <taxon>Actinacidiphila</taxon>
    </lineage>
</organism>
<dbReference type="InterPro" id="IPR036188">
    <property type="entry name" value="FAD/NAD-bd_sf"/>
</dbReference>
<feature type="domain" description="Amine oxidase" evidence="2">
    <location>
        <begin position="14"/>
        <end position="289"/>
    </location>
</feature>
<evidence type="ECO:0000256" key="1">
    <source>
        <dbReference type="SAM" id="SignalP"/>
    </source>
</evidence>
<keyword evidence="1" id="KW-0732">Signal</keyword>
<accession>A0A1M7DZE8</accession>
<sequence length="511" mass="53531">MARIAVIGAGMASLAAAARLAVGGHRVVVLERTGTYGGGVGRLARDGFAFDTGPGLLTLPAVYRDLFVKTGKRALEDCVDLVAVDPAGRHVFADGTDLTLPNASRSGTIAAMDAAFGPGSGERWSDLMVRARETWEVMRRPMLEEALPADPSHFARDPYPAVRRGFGPRRHRPTLARTAAAELRDPRLAALLESHLLVQGVDPREAPASAAVLPYLEEAFGVWYVRGGMRELARAVHERCLERRVEFRFDARVTGLLVADGRTAGVRLADGSEVAADLVVAGAPAPALPADAGGRDAGESPWPFPGPRDEASRLTVHLALRGSRPSGTAHRTVVHAADRGRALEWLTARRPAPLPPHGALTVTVLRPDDPATRPDDGHEAVTLTAPVPAHEAAPKRARTLDWNGPGAADSFAELMVAAAEAAVPGLRARELWREVRTPVDIERETGAARGAVPAPSLAGAGGILLRSANRSPLPGLYLVGGWAHPGGGLPHAGMSAAITADLVAGGPGGSR</sequence>
<dbReference type="InterPro" id="IPR002937">
    <property type="entry name" value="Amino_oxidase"/>
</dbReference>
<evidence type="ECO:0000259" key="2">
    <source>
        <dbReference type="Pfam" id="PF01593"/>
    </source>
</evidence>
<feature type="chain" id="PRO_5038397278" evidence="1">
    <location>
        <begin position="18"/>
        <end position="511"/>
    </location>
</feature>
<keyword evidence="4" id="KW-1185">Reference proteome</keyword>
<dbReference type="SUPFAM" id="SSF51905">
    <property type="entry name" value="FAD/NAD(P)-binding domain"/>
    <property type="match status" value="1"/>
</dbReference>
<dbReference type="EMBL" id="FRBI01000006">
    <property type="protein sequence ID" value="SHL84846.1"/>
    <property type="molecule type" value="Genomic_DNA"/>
</dbReference>
<dbReference type="PANTHER" id="PTHR43734:SF1">
    <property type="entry name" value="PHYTOENE DESATURASE"/>
    <property type="match status" value="1"/>
</dbReference>
<reference evidence="3 4" key="1">
    <citation type="submission" date="2016-11" db="EMBL/GenBank/DDBJ databases">
        <authorList>
            <person name="Jaros S."/>
            <person name="Januszkiewicz K."/>
            <person name="Wedrychowicz H."/>
        </authorList>
    </citation>
    <scope>NUCLEOTIDE SEQUENCE [LARGE SCALE GENOMIC DNA]</scope>
    <source>
        <strain evidence="3 4">CGMCC 4.2025</strain>
    </source>
</reference>
<dbReference type="OrthoDB" id="9774675at2"/>
<dbReference type="AlphaFoldDB" id="A0A1M7DZE8"/>